<comment type="caution">
    <text evidence="1">The sequence shown here is derived from an EMBL/GenBank/DDBJ whole genome shotgun (WGS) entry which is preliminary data.</text>
</comment>
<keyword evidence="2" id="KW-1185">Reference proteome</keyword>
<organism evidence="1 2">
    <name type="scientific">Nepenthes gracilis</name>
    <name type="common">Slender pitcher plant</name>
    <dbReference type="NCBI Taxonomy" id="150966"/>
    <lineage>
        <taxon>Eukaryota</taxon>
        <taxon>Viridiplantae</taxon>
        <taxon>Streptophyta</taxon>
        <taxon>Embryophyta</taxon>
        <taxon>Tracheophyta</taxon>
        <taxon>Spermatophyta</taxon>
        <taxon>Magnoliopsida</taxon>
        <taxon>eudicotyledons</taxon>
        <taxon>Gunneridae</taxon>
        <taxon>Pentapetalae</taxon>
        <taxon>Caryophyllales</taxon>
        <taxon>Nepenthaceae</taxon>
        <taxon>Nepenthes</taxon>
    </lineage>
</organism>
<reference evidence="1" key="1">
    <citation type="submission" date="2023-05" db="EMBL/GenBank/DDBJ databases">
        <title>Nepenthes gracilis genome sequencing.</title>
        <authorList>
            <person name="Fukushima K."/>
        </authorList>
    </citation>
    <scope>NUCLEOTIDE SEQUENCE</scope>
    <source>
        <strain evidence="1">SING2019-196</strain>
    </source>
</reference>
<dbReference type="AlphaFoldDB" id="A0AAD3P5J4"/>
<protein>
    <submittedName>
        <fullName evidence="1">Uncharacterized protein</fullName>
    </submittedName>
</protein>
<dbReference type="EMBL" id="BSYO01000001">
    <property type="protein sequence ID" value="GMG99895.1"/>
    <property type="molecule type" value="Genomic_DNA"/>
</dbReference>
<sequence length="114" mass="13551">MNTSNLQRIEDVEQRKLRMRLCTRKAATPIKVGKSKQYSDSLILAKSLFSIRRWMEGQRRGSFNLASGFRSGRKWSYEVHHYESHPLAQGPAFVVDVVVVVEGPLWWMWWWWLR</sequence>
<gene>
    <name evidence="1" type="ORF">Nepgr_001735</name>
</gene>
<proteinExistence type="predicted"/>
<evidence type="ECO:0000313" key="2">
    <source>
        <dbReference type="Proteomes" id="UP001279734"/>
    </source>
</evidence>
<evidence type="ECO:0000313" key="1">
    <source>
        <dbReference type="EMBL" id="GMG99895.1"/>
    </source>
</evidence>
<accession>A0AAD3P5J4</accession>
<name>A0AAD3P5J4_NEPGR</name>
<dbReference type="Proteomes" id="UP001279734">
    <property type="component" value="Unassembled WGS sequence"/>
</dbReference>